<dbReference type="InterPro" id="IPR050834">
    <property type="entry name" value="Glycosyltransf_2"/>
</dbReference>
<dbReference type="RefSeq" id="WP_009629425.1">
    <property type="nucleotide sequence ID" value="NZ_VBTY01000301.1"/>
</dbReference>
<proteinExistence type="predicted"/>
<dbReference type="PANTHER" id="PTHR43685">
    <property type="entry name" value="GLYCOSYLTRANSFERASE"/>
    <property type="match status" value="1"/>
</dbReference>
<keyword evidence="2" id="KW-0328">Glycosyltransferase</keyword>
<protein>
    <submittedName>
        <fullName evidence="2">Glycosyltransferase</fullName>
        <ecNumber evidence="2">2.4.-.-</ecNumber>
    </submittedName>
</protein>
<dbReference type="InterPro" id="IPR029044">
    <property type="entry name" value="Nucleotide-diphossugar_trans"/>
</dbReference>
<dbReference type="EC" id="2.4.-.-" evidence="2"/>
<dbReference type="AlphaFoldDB" id="A0A9X4MDN5"/>
<gene>
    <name evidence="2" type="ORF">FEV09_21980</name>
</gene>
<dbReference type="Gene3D" id="3.90.550.10">
    <property type="entry name" value="Spore Coat Polysaccharide Biosynthesis Protein SpsA, Chain A"/>
    <property type="match status" value="1"/>
</dbReference>
<dbReference type="PANTHER" id="PTHR43685:SF2">
    <property type="entry name" value="GLYCOSYLTRANSFERASE 2-LIKE DOMAIN-CONTAINING PROTEIN"/>
    <property type="match status" value="1"/>
</dbReference>
<evidence type="ECO:0000313" key="3">
    <source>
        <dbReference type="Proteomes" id="UP001152872"/>
    </source>
</evidence>
<keyword evidence="2" id="KW-0808">Transferase</keyword>
<dbReference type="Pfam" id="PF00535">
    <property type="entry name" value="Glycos_transf_2"/>
    <property type="match status" value="1"/>
</dbReference>
<dbReference type="InterPro" id="IPR001173">
    <property type="entry name" value="Glyco_trans_2-like"/>
</dbReference>
<dbReference type="GO" id="GO:0016757">
    <property type="term" value="F:glycosyltransferase activity"/>
    <property type="evidence" value="ECO:0007669"/>
    <property type="project" value="UniProtKB-KW"/>
</dbReference>
<evidence type="ECO:0000313" key="2">
    <source>
        <dbReference type="EMBL" id="MDG3497212.1"/>
    </source>
</evidence>
<dbReference type="EMBL" id="VBTY01000301">
    <property type="protein sequence ID" value="MDG3497212.1"/>
    <property type="molecule type" value="Genomic_DNA"/>
</dbReference>
<dbReference type="Proteomes" id="UP001152872">
    <property type="component" value="Unassembled WGS sequence"/>
</dbReference>
<reference evidence="2" key="1">
    <citation type="submission" date="2019-05" db="EMBL/GenBank/DDBJ databases">
        <title>Whole genome sequencing of Pseudanabaena catenata USMAC16.</title>
        <authorList>
            <person name="Khan Z."/>
            <person name="Omar W.M."/>
            <person name="Convey P."/>
            <person name="Merican F."/>
            <person name="Najimudin N."/>
        </authorList>
    </citation>
    <scope>NUCLEOTIDE SEQUENCE</scope>
    <source>
        <strain evidence="2">USMAC16</strain>
    </source>
</reference>
<dbReference type="SUPFAM" id="SSF53448">
    <property type="entry name" value="Nucleotide-diphospho-sugar transferases"/>
    <property type="match status" value="1"/>
</dbReference>
<organism evidence="2 3">
    <name type="scientific">Pseudanabaena catenata USMAC16</name>
    <dbReference type="NCBI Taxonomy" id="1855837"/>
    <lineage>
        <taxon>Bacteria</taxon>
        <taxon>Bacillati</taxon>
        <taxon>Cyanobacteriota</taxon>
        <taxon>Cyanophyceae</taxon>
        <taxon>Pseudanabaenales</taxon>
        <taxon>Pseudanabaenaceae</taxon>
        <taxon>Pseudanabaena</taxon>
    </lineage>
</organism>
<comment type="caution">
    <text evidence="2">The sequence shown here is derived from an EMBL/GenBank/DDBJ whole genome shotgun (WGS) entry which is preliminary data.</text>
</comment>
<feature type="domain" description="Glycosyltransferase 2-like" evidence="1">
    <location>
        <begin position="6"/>
        <end position="109"/>
    </location>
</feature>
<name>A0A9X4MDN5_9CYAN</name>
<evidence type="ECO:0000259" key="1">
    <source>
        <dbReference type="Pfam" id="PF00535"/>
    </source>
</evidence>
<keyword evidence="3" id="KW-1185">Reference proteome</keyword>
<sequence length="323" mass="36777">MPPLVSIIIPCYNNESFVGEAIASAIAQDYNPIEIIVIDDGSSDRSIEIIKGFGDRIYWETGENLGAPRARNRGIELARGEYIKFLDADDVLLPACLSRQVALAEQIDAASKAITYGDAIWVDLNGQTIPSFPLRPRQKDEDAIAHILAHSPLTSCPLHKRQYLLAISGFDPSLPRGQEYDLHLRLVLSGVEFRYDPHPVYKYREYISDRRISQKPYSIKGAMFQFQTLQRHWQLIETQTNKPLQPQVRAILARRFWIFGRSILREGYINEARDYFDVAQSLDSKNCMAGNTIYILLVKLLGFYRTEILITKFKSLLKLIAIG</sequence>
<accession>A0A9X4MDN5</accession>